<evidence type="ECO:0000313" key="1">
    <source>
        <dbReference type="EMBL" id="MDO5970878.1"/>
    </source>
</evidence>
<proteinExistence type="predicted"/>
<accession>A0ABT8WCM0</accession>
<dbReference type="Proteomes" id="UP001176883">
    <property type="component" value="Unassembled WGS sequence"/>
</dbReference>
<reference evidence="1" key="1">
    <citation type="submission" date="2023-07" db="EMBL/GenBank/DDBJ databases">
        <title>Two novel species in the genus Flavivirga.</title>
        <authorList>
            <person name="Kwon K."/>
        </authorList>
    </citation>
    <scope>NUCLEOTIDE SEQUENCE</scope>
    <source>
        <strain evidence="1">KCTC 52353</strain>
    </source>
</reference>
<evidence type="ECO:0000313" key="2">
    <source>
        <dbReference type="Proteomes" id="UP001176883"/>
    </source>
</evidence>
<organism evidence="1 2">
    <name type="scientific">Flavivirga aquimarina</name>
    <dbReference type="NCBI Taxonomy" id="2027862"/>
    <lineage>
        <taxon>Bacteria</taxon>
        <taxon>Pseudomonadati</taxon>
        <taxon>Bacteroidota</taxon>
        <taxon>Flavobacteriia</taxon>
        <taxon>Flavobacteriales</taxon>
        <taxon>Flavobacteriaceae</taxon>
        <taxon>Flavivirga</taxon>
    </lineage>
</organism>
<gene>
    <name evidence="1" type="ORF">Q4Q35_13780</name>
</gene>
<name>A0ABT8WCM0_9FLAO</name>
<protein>
    <submittedName>
        <fullName evidence="1">Uncharacterized protein</fullName>
    </submittedName>
</protein>
<sequence length="115" mass="13179">MNIEQTINLSEEELYKELGRISKQYVENSKLGIRPPTKSQIIKWGKSIFNDHIPKLKDLLCSNEKLRNFSINNSNKLDYALLIMSLIQGKIGETSRIPIITVLIVMKGVNFLCDE</sequence>
<comment type="caution">
    <text evidence="1">The sequence shown here is derived from an EMBL/GenBank/DDBJ whole genome shotgun (WGS) entry which is preliminary data.</text>
</comment>
<dbReference type="EMBL" id="JAUOEK010000138">
    <property type="protein sequence ID" value="MDO5970878.1"/>
    <property type="molecule type" value="Genomic_DNA"/>
</dbReference>
<keyword evidence="2" id="KW-1185">Reference proteome</keyword>
<dbReference type="RefSeq" id="WP_303278575.1">
    <property type="nucleotide sequence ID" value="NZ_JAUOEK010000138.1"/>
</dbReference>